<dbReference type="EC" id="3.1.2.22" evidence="2"/>
<evidence type="ECO:0000256" key="8">
    <source>
        <dbReference type="ARBA" id="ARBA00031934"/>
    </source>
</evidence>
<dbReference type="InterPro" id="IPR002472">
    <property type="entry name" value="Palm_thioest"/>
</dbReference>
<keyword evidence="6" id="KW-1015">Disulfide bond</keyword>
<comment type="caution">
    <text evidence="11">The sequence shown here is derived from an EMBL/GenBank/DDBJ whole genome shotgun (WGS) entry which is preliminary data.</text>
</comment>
<dbReference type="Pfam" id="PF02089">
    <property type="entry name" value="Palm_thioest"/>
    <property type="match status" value="1"/>
</dbReference>
<accession>A0AAV6V5R6</accession>
<keyword evidence="7" id="KW-0325">Glycoprotein</keyword>
<evidence type="ECO:0000256" key="3">
    <source>
        <dbReference type="ARBA" id="ARBA00014212"/>
    </source>
</evidence>
<dbReference type="FunFam" id="3.40.50.1820:FF:000107">
    <property type="entry name" value="Palmitoyl-protein thioesterase 1"/>
    <property type="match status" value="1"/>
</dbReference>
<reference evidence="11 12" key="1">
    <citation type="journal article" date="2022" name="Nat. Ecol. Evol.">
        <title>A masculinizing supergene underlies an exaggerated male reproductive morph in a spider.</title>
        <authorList>
            <person name="Hendrickx F."/>
            <person name="De Corte Z."/>
            <person name="Sonet G."/>
            <person name="Van Belleghem S.M."/>
            <person name="Kostlbacher S."/>
            <person name="Vangestel C."/>
        </authorList>
    </citation>
    <scope>NUCLEOTIDE SEQUENCE [LARGE SCALE GENOMIC DNA]</scope>
    <source>
        <strain evidence="11">W744_W776</strain>
    </source>
</reference>
<dbReference type="EMBL" id="JAFNEN010000146">
    <property type="protein sequence ID" value="KAG8192029.1"/>
    <property type="molecule type" value="Genomic_DNA"/>
</dbReference>
<dbReference type="Proteomes" id="UP000827092">
    <property type="component" value="Unassembled WGS sequence"/>
</dbReference>
<comment type="similarity">
    <text evidence="1">Belongs to the palmitoyl-protein thioesterase family.</text>
</comment>
<keyword evidence="5" id="KW-0378">Hydrolase</keyword>
<evidence type="ECO:0000256" key="1">
    <source>
        <dbReference type="ARBA" id="ARBA00010758"/>
    </source>
</evidence>
<evidence type="ECO:0000256" key="4">
    <source>
        <dbReference type="ARBA" id="ARBA00022729"/>
    </source>
</evidence>
<dbReference type="PRINTS" id="PR00414">
    <property type="entry name" value="PPTHIESTRASE"/>
</dbReference>
<dbReference type="PANTHER" id="PTHR11247:SF8">
    <property type="entry name" value="PALMITOYL-PROTEIN THIOESTERASE 1"/>
    <property type="match status" value="1"/>
</dbReference>
<comment type="catalytic activity">
    <reaction evidence="9">
        <text>S-hexadecanoyl-L-cysteinyl-[protein] + H2O = L-cysteinyl-[protein] + hexadecanoate + H(+)</text>
        <dbReference type="Rhea" id="RHEA:19233"/>
        <dbReference type="Rhea" id="RHEA-COMP:10131"/>
        <dbReference type="Rhea" id="RHEA-COMP:11032"/>
        <dbReference type="ChEBI" id="CHEBI:7896"/>
        <dbReference type="ChEBI" id="CHEBI:15377"/>
        <dbReference type="ChEBI" id="CHEBI:15378"/>
        <dbReference type="ChEBI" id="CHEBI:29950"/>
        <dbReference type="ChEBI" id="CHEBI:74151"/>
        <dbReference type="EC" id="3.1.2.22"/>
    </reaction>
    <physiologicalReaction direction="left-to-right" evidence="9">
        <dbReference type="Rhea" id="RHEA:19234"/>
    </physiologicalReaction>
</comment>
<protein>
    <recommendedName>
        <fullName evidence="3">Palmitoyl-protein thioesterase 1</fullName>
        <ecNumber evidence="2">3.1.2.22</ecNumber>
    </recommendedName>
    <alternativeName>
        <fullName evidence="8">Palmitoyl-protein hydrolase 1</fullName>
    </alternativeName>
</protein>
<sequence>MKVFIVLSVLIALSKSQLISENDIEYQDSPVPIVLWHGMGDSCCNPISMGSIKKFLEQSVPGVYVHSLKIGNNVLENMENSFTMNVNDQVTMACNQISSDATLKGGYNAIGFSQGGQFLRAVAQRCPHPPMKNLVSFGGQHQGVYGFPRCPAESLKVCDYVRRILNEGAYTEWVQEHLVQAQYWQDPLDEETYRAKSLFLADINNEREPRNQTYKDNLSKLENMVLVMFSQDGMVQPKESEWFGFYKPGQAKELLKLQETDLYKEDWIGMKAIDQQGKLHLLETVGDHLQIDLNWFKKNIVDKFLV</sequence>
<proteinExistence type="inferred from homology"/>
<organism evidence="11 12">
    <name type="scientific">Oedothorax gibbosus</name>
    <dbReference type="NCBI Taxonomy" id="931172"/>
    <lineage>
        <taxon>Eukaryota</taxon>
        <taxon>Metazoa</taxon>
        <taxon>Ecdysozoa</taxon>
        <taxon>Arthropoda</taxon>
        <taxon>Chelicerata</taxon>
        <taxon>Arachnida</taxon>
        <taxon>Araneae</taxon>
        <taxon>Araneomorphae</taxon>
        <taxon>Entelegynae</taxon>
        <taxon>Araneoidea</taxon>
        <taxon>Linyphiidae</taxon>
        <taxon>Erigoninae</taxon>
        <taxon>Oedothorax</taxon>
    </lineage>
</organism>
<evidence type="ECO:0000256" key="9">
    <source>
        <dbReference type="ARBA" id="ARBA00047409"/>
    </source>
</evidence>
<dbReference type="AlphaFoldDB" id="A0AAV6V5R6"/>
<keyword evidence="12" id="KW-1185">Reference proteome</keyword>
<evidence type="ECO:0000256" key="6">
    <source>
        <dbReference type="ARBA" id="ARBA00023157"/>
    </source>
</evidence>
<feature type="chain" id="PRO_5043596800" description="Palmitoyl-protein thioesterase 1" evidence="10">
    <location>
        <begin position="17"/>
        <end position="306"/>
    </location>
</feature>
<evidence type="ECO:0000256" key="10">
    <source>
        <dbReference type="SAM" id="SignalP"/>
    </source>
</evidence>
<evidence type="ECO:0000313" key="12">
    <source>
        <dbReference type="Proteomes" id="UP000827092"/>
    </source>
</evidence>
<name>A0AAV6V5R6_9ARAC</name>
<feature type="signal peptide" evidence="10">
    <location>
        <begin position="1"/>
        <end position="16"/>
    </location>
</feature>
<dbReference type="SUPFAM" id="SSF53474">
    <property type="entry name" value="alpha/beta-Hydrolases"/>
    <property type="match status" value="1"/>
</dbReference>
<keyword evidence="4 10" id="KW-0732">Signal</keyword>
<dbReference type="Gene3D" id="3.40.50.1820">
    <property type="entry name" value="alpha/beta hydrolase"/>
    <property type="match status" value="1"/>
</dbReference>
<evidence type="ECO:0000256" key="5">
    <source>
        <dbReference type="ARBA" id="ARBA00022801"/>
    </source>
</evidence>
<gene>
    <name evidence="11" type="ORF">JTE90_025295</name>
</gene>
<dbReference type="PANTHER" id="PTHR11247">
    <property type="entry name" value="PALMITOYL-PROTEIN THIOESTERASE/DOLICHYLDIPHOSPHATASE 1"/>
    <property type="match status" value="1"/>
</dbReference>
<dbReference type="GO" id="GO:0005764">
    <property type="term" value="C:lysosome"/>
    <property type="evidence" value="ECO:0007669"/>
    <property type="project" value="TreeGrafter"/>
</dbReference>
<dbReference type="GO" id="GO:0006898">
    <property type="term" value="P:receptor-mediated endocytosis"/>
    <property type="evidence" value="ECO:0007669"/>
    <property type="project" value="TreeGrafter"/>
</dbReference>
<evidence type="ECO:0000256" key="7">
    <source>
        <dbReference type="ARBA" id="ARBA00023180"/>
    </source>
</evidence>
<dbReference type="InterPro" id="IPR029058">
    <property type="entry name" value="AB_hydrolase_fold"/>
</dbReference>
<evidence type="ECO:0000256" key="2">
    <source>
        <dbReference type="ARBA" id="ARBA00012423"/>
    </source>
</evidence>
<evidence type="ECO:0000313" key="11">
    <source>
        <dbReference type="EMBL" id="KAG8192029.1"/>
    </source>
</evidence>
<dbReference type="GO" id="GO:0008474">
    <property type="term" value="F:palmitoyl-(protein) hydrolase activity"/>
    <property type="evidence" value="ECO:0007669"/>
    <property type="project" value="UniProtKB-EC"/>
</dbReference>